<dbReference type="InterPro" id="IPR052701">
    <property type="entry name" value="GAG_Ulvan_Degrading_Sulfatases"/>
</dbReference>
<dbReference type="Gene3D" id="2.60.120.380">
    <property type="match status" value="1"/>
</dbReference>
<protein>
    <submittedName>
        <fullName evidence="3">N-acetylgalactosamine 6-sulfate sulfatase (GALNS)</fullName>
    </submittedName>
</protein>
<dbReference type="Gene3D" id="3.40.720.10">
    <property type="entry name" value="Alkaline Phosphatase, subunit A"/>
    <property type="match status" value="1"/>
</dbReference>
<gene>
    <name evidence="3" type="ORF">RSSM_02300</name>
</gene>
<dbReference type="PANTHER" id="PTHR43751:SF3">
    <property type="entry name" value="SULFATASE N-TERMINAL DOMAIN-CONTAINING PROTEIN"/>
    <property type="match status" value="1"/>
</dbReference>
<dbReference type="SUPFAM" id="SSF53649">
    <property type="entry name" value="Alkaline phosphatase-like"/>
    <property type="match status" value="1"/>
</dbReference>
<dbReference type="CDD" id="cd16145">
    <property type="entry name" value="ARS_like"/>
    <property type="match status" value="1"/>
</dbReference>
<evidence type="ECO:0000256" key="1">
    <source>
        <dbReference type="SAM" id="SignalP"/>
    </source>
</evidence>
<dbReference type="InterPro" id="IPR017850">
    <property type="entry name" value="Alkaline_phosphatase_core_sf"/>
</dbReference>
<proteinExistence type="predicted"/>
<name>M5U483_9BACT</name>
<evidence type="ECO:0000313" key="3">
    <source>
        <dbReference type="EMBL" id="EMI56250.1"/>
    </source>
</evidence>
<feature type="signal peptide" evidence="1">
    <location>
        <begin position="1"/>
        <end position="24"/>
    </location>
</feature>
<keyword evidence="1" id="KW-0732">Signal</keyword>
<organism evidence="3 4">
    <name type="scientific">Rhodopirellula sallentina SM41</name>
    <dbReference type="NCBI Taxonomy" id="1263870"/>
    <lineage>
        <taxon>Bacteria</taxon>
        <taxon>Pseudomonadati</taxon>
        <taxon>Planctomycetota</taxon>
        <taxon>Planctomycetia</taxon>
        <taxon>Pirellulales</taxon>
        <taxon>Pirellulaceae</taxon>
        <taxon>Rhodopirellula</taxon>
    </lineage>
</organism>
<dbReference type="PANTHER" id="PTHR43751">
    <property type="entry name" value="SULFATASE"/>
    <property type="match status" value="1"/>
</dbReference>
<dbReference type="InterPro" id="IPR011658">
    <property type="entry name" value="PA14_dom"/>
</dbReference>
<evidence type="ECO:0000259" key="2">
    <source>
        <dbReference type="PROSITE" id="PS51820"/>
    </source>
</evidence>
<sequence>MLNTTTLFVASVVASVMSHSPLRAATNDSDVPPNVIFILCDDLGWGDLGVLYQNESTHSKKFSTPSLDAMAQQGAQLRNHYCPAPVCAPSRASLLLGVHQGHCGVRDNQFDKALPNNHTLATVMKGAGYSTGLIGKYGLQGKLKGNKKRGRQNVAITVDDPAEHWSAYPTKRGFDDFFGYVRHADGHLHYPAASWPLGNSEGHRTPKEFWHNDQEISQQLERCYTTDLFTAYAKKWITAKARDTASQPFFLYLAYDTPHAALQVPTMAYPSGRGLEGGIQWGGKDGEMINTARGTIDSFRYPEFTGNGWTDVEERFATMVKRIDDCVGDLLQTLRDLKIDQNTLVVFSSDNGPHHESYLDGVNYTPQSFQSYGPFDGTKRDTWEGGIRVPTLAWWPSRIPPGTVDQTPSQFHDWMATFAEIAGTHPPAVCDGVSLVKSMTGKGDRRQSDVYVEYSVGGATQIYDDFEKRKRKLKRGQMQVLMHKGYKGVRVNITDPEAPFEIYDLENDISETRNLAGTSPKFETLQQEMQQRVLRMRRVNETAPRPYDGELVPSLPAQTMSPGLFRSFAKGQFEYVPDFDTLPQENIVHEIIREVPDALDVSKHLDSAKRAMSSFGGVDRYIGYLNVPKDGEYRFEFQSATPAFVRVHDAILVDNDFGHDASKTRSTRIRLAAGSHRFTMTVLASQSQPTQSQPTWRLSCYAKGDSSTDLADGNWGIAKAERNSSR</sequence>
<dbReference type="PROSITE" id="PS51820">
    <property type="entry name" value="PA14"/>
    <property type="match status" value="1"/>
</dbReference>
<dbReference type="Pfam" id="PF00884">
    <property type="entry name" value="Sulfatase"/>
    <property type="match status" value="1"/>
</dbReference>
<dbReference type="PATRIC" id="fig|1263870.3.peg.2449"/>
<evidence type="ECO:0000313" key="4">
    <source>
        <dbReference type="Proteomes" id="UP000011885"/>
    </source>
</evidence>
<dbReference type="Pfam" id="PF07691">
    <property type="entry name" value="PA14"/>
    <property type="match status" value="1"/>
</dbReference>
<dbReference type="AlphaFoldDB" id="M5U483"/>
<dbReference type="Proteomes" id="UP000011885">
    <property type="component" value="Unassembled WGS sequence"/>
</dbReference>
<keyword evidence="4" id="KW-1185">Reference proteome</keyword>
<dbReference type="InterPro" id="IPR037524">
    <property type="entry name" value="PA14/GLEYA"/>
</dbReference>
<accession>M5U483</accession>
<feature type="domain" description="PA14" evidence="2">
    <location>
        <begin position="559"/>
        <end position="714"/>
    </location>
</feature>
<feature type="chain" id="PRO_5004073193" evidence="1">
    <location>
        <begin position="25"/>
        <end position="726"/>
    </location>
</feature>
<dbReference type="InterPro" id="IPR000917">
    <property type="entry name" value="Sulfatase_N"/>
</dbReference>
<reference evidence="3 4" key="1">
    <citation type="journal article" date="2013" name="Mar. Genomics">
        <title>Expression of sulfatases in Rhodopirellula baltica and the diversity of sulfatases in the genus Rhodopirellula.</title>
        <authorList>
            <person name="Wegner C.E."/>
            <person name="Richter-Heitmann T."/>
            <person name="Klindworth A."/>
            <person name="Klockow C."/>
            <person name="Richter M."/>
            <person name="Achstetter T."/>
            <person name="Glockner F.O."/>
            <person name="Harder J."/>
        </authorList>
    </citation>
    <scope>NUCLEOTIDE SEQUENCE [LARGE SCALE GENOMIC DNA]</scope>
    <source>
        <strain evidence="3 4">SM41</strain>
    </source>
</reference>
<dbReference type="EMBL" id="ANOH01000159">
    <property type="protein sequence ID" value="EMI56250.1"/>
    <property type="molecule type" value="Genomic_DNA"/>
</dbReference>
<comment type="caution">
    <text evidence="3">The sequence shown here is derived from an EMBL/GenBank/DDBJ whole genome shotgun (WGS) entry which is preliminary data.</text>
</comment>
<dbReference type="Gene3D" id="3.30.1120.10">
    <property type="match status" value="1"/>
</dbReference>